<dbReference type="EMBL" id="CP045096">
    <property type="protein sequence ID" value="QFR02178.1"/>
    <property type="molecule type" value="Genomic_DNA"/>
</dbReference>
<evidence type="ECO:0000256" key="2">
    <source>
        <dbReference type="SAM" id="MobiDB-lite"/>
    </source>
</evidence>
<reference evidence="4 5" key="1">
    <citation type="submission" date="2019-10" db="EMBL/GenBank/DDBJ databases">
        <title>Streptomyces sp. strain GY16 isolated from leaves of Broussonetia papyrifera.</title>
        <authorList>
            <person name="Mo P."/>
        </authorList>
    </citation>
    <scope>NUCLEOTIDE SEQUENCE [LARGE SCALE GENOMIC DNA]</scope>
    <source>
        <strain evidence="4 5">GY16</strain>
    </source>
</reference>
<protein>
    <recommendedName>
        <fullName evidence="3">Bacterial transcriptional activator domain-containing protein</fullName>
    </recommendedName>
</protein>
<dbReference type="KEGG" id="sphv:F9278_45300"/>
<feature type="domain" description="Bacterial transcriptional activator" evidence="3">
    <location>
        <begin position="42"/>
        <end position="130"/>
    </location>
</feature>
<name>A0A5P8KHU3_9ACTN</name>
<feature type="region of interest" description="Disordered" evidence="2">
    <location>
        <begin position="133"/>
        <end position="167"/>
    </location>
</feature>
<dbReference type="Proteomes" id="UP000327294">
    <property type="component" value="Chromosome"/>
</dbReference>
<proteinExistence type="predicted"/>
<accession>A0A5P8KHU3</accession>
<gene>
    <name evidence="4" type="ORF">F9278_45300</name>
</gene>
<evidence type="ECO:0000313" key="4">
    <source>
        <dbReference type="EMBL" id="QFR02178.1"/>
    </source>
</evidence>
<dbReference type="Pfam" id="PF03704">
    <property type="entry name" value="BTAD"/>
    <property type="match status" value="1"/>
</dbReference>
<dbReference type="Gene3D" id="1.25.40.10">
    <property type="entry name" value="Tetratricopeptide repeat domain"/>
    <property type="match status" value="1"/>
</dbReference>
<dbReference type="AlphaFoldDB" id="A0A5P8KHU3"/>
<feature type="compositionally biased region" description="Low complexity" evidence="2">
    <location>
        <begin position="133"/>
        <end position="144"/>
    </location>
</feature>
<keyword evidence="5" id="KW-1185">Reference proteome</keyword>
<dbReference type="InterPro" id="IPR011990">
    <property type="entry name" value="TPR-like_helical_dom_sf"/>
</dbReference>
<dbReference type="InterPro" id="IPR005158">
    <property type="entry name" value="BTAD"/>
</dbReference>
<evidence type="ECO:0000313" key="5">
    <source>
        <dbReference type="Proteomes" id="UP000327294"/>
    </source>
</evidence>
<dbReference type="RefSeq" id="WP_152173498.1">
    <property type="nucleotide sequence ID" value="NZ_CP045096.1"/>
</dbReference>
<organism evidence="4 5">
    <name type="scientific">Streptomyces phaeolivaceus</name>
    <dbReference type="NCBI Taxonomy" id="2653200"/>
    <lineage>
        <taxon>Bacteria</taxon>
        <taxon>Bacillati</taxon>
        <taxon>Actinomycetota</taxon>
        <taxon>Actinomycetes</taxon>
        <taxon>Kitasatosporales</taxon>
        <taxon>Streptomycetaceae</taxon>
        <taxon>Streptomyces</taxon>
    </lineage>
</organism>
<dbReference type="SUPFAM" id="SSF48452">
    <property type="entry name" value="TPR-like"/>
    <property type="match status" value="1"/>
</dbReference>
<evidence type="ECO:0000256" key="1">
    <source>
        <dbReference type="ARBA" id="ARBA00023012"/>
    </source>
</evidence>
<evidence type="ECO:0000259" key="3">
    <source>
        <dbReference type="Pfam" id="PF03704"/>
    </source>
</evidence>
<feature type="compositionally biased region" description="Low complexity" evidence="2">
    <location>
        <begin position="151"/>
        <end position="160"/>
    </location>
</feature>
<keyword evidence="1" id="KW-0902">Two-component regulatory system</keyword>
<dbReference type="GO" id="GO:0000160">
    <property type="term" value="P:phosphorelay signal transduction system"/>
    <property type="evidence" value="ECO:0007669"/>
    <property type="project" value="UniProtKB-KW"/>
</dbReference>
<sequence>MIHRHIGEPRRLLEPGLAARAEGGWLLRGAGGYRLAVPEEAVDLLRFRQLAATAREFRNGGDPERAVLAFSDALALCRGHDAGSASAVAGHPVFTGLDREYSAVVGEAVDAALDCGTTARLLPVLRPTAARQAGRVRAGRGPLRARPRPVPGGRHPLLRGAHARTAR</sequence>